<reference evidence="2 3" key="1">
    <citation type="journal article" date="2020" name="bioRxiv">
        <title>Metabolic contributions of an alphaproteobacterial endosymbiont in the apicomplexan Cardiosporidium cionae.</title>
        <authorList>
            <person name="Hunter E.S."/>
            <person name="Paight C.J."/>
            <person name="Lane C.E."/>
        </authorList>
    </citation>
    <scope>NUCLEOTIDE SEQUENCE [LARGE SCALE GENOMIC DNA]</scope>
    <source>
        <strain evidence="2">ESH_2018</strain>
    </source>
</reference>
<dbReference type="Proteomes" id="UP000823046">
    <property type="component" value="Unassembled WGS sequence"/>
</dbReference>
<accession>A0ABQ7J8X6</accession>
<sequence length="984" mass="111815">PGSYLQKNRVSLYNAKKIAYLILTRWLAILKLKPCRYLLYIDIIYESDFLYRLMQHFPISSGSPEGNPPIRFSLSHESITSPDRLLEAQNPSNPAQRRRATPSKFSTFPTISEYITQRTRLGLSTAYHSHPAQATLIGDPVSTNHDRRLYATLSSISEATLLGDIQAEKRGPLRRLPVPRIPAKCSVPDELFFKDWKDYLMENEWPTGKGRRINIDGLRRLGRGRAVHDAFDRLAGHYLNPSALFNDTLPDSVPSLDFSRIPLVDVSRALPLWLFQAWRRYQRDGHHSKIKTNTEASVLQFDVAPTASMLQRTAGYLKECGISILSLNVHGLAVRLIHHCRLPDLIQPLVTKLLSLTEKALFPDGKDDSDGLLDFQGKTKLKAKSHRIMDSGFIRLAEIIGSGFAGFPLHVVASASILVVCRLVWPIFSFHPPAISTPTSSTSLEGMARDVNFLSLLECAQHFQNVTKNKMKRIAMHETQGRYKRRKKRVKDPHDATKSSVEEHVEEKRKQNPKEMEEIETTTLSLPLHPNASSQIVSFKALPSLSNEVSTVMPQFRFDTASYSWQVSLPANGKDKIFKVDAAAAGFRRSGLIALEKAWTLDSQIASEWKKKGYSEQGPFQWNSIEEFSRFSKRMSLMFSAKLRKHFRLKFPESPIFNKRVCNFVKADDFAIKCSLNLKRKWSGSIPSALTYPSFSSSSHSTHTLHEKNSSCVNAPIQKRMDAFACTLPSCQQIFDRLIQSMEDPLWLDGSVEKQLSGEQWNKFSESTRIKLVETCKKVLINRPTAHEAPFLSLAKEMETIFSEKCTNSVLTDSKHEKGSIPTILKVHSKVSQTFWNIFPYDPLPWRYAEPPPSLTPVETIQTEEMESSTETFLSQGNHPLNPRFQHLNEESPFYSLGERLVPVVDSQEDFLRVLYETYVHSVTECFQEPDRFTVPYVILLTKMASFLSLSQKSLHACVHLMERWLKSKVEEETPPLPSTEGDT</sequence>
<gene>
    <name evidence="2" type="ORF">IE077_003171</name>
</gene>
<evidence type="ECO:0000313" key="3">
    <source>
        <dbReference type="Proteomes" id="UP000823046"/>
    </source>
</evidence>
<feature type="compositionally biased region" description="Basic and acidic residues" evidence="1">
    <location>
        <begin position="492"/>
        <end position="516"/>
    </location>
</feature>
<feature type="compositionally biased region" description="Basic residues" evidence="1">
    <location>
        <begin position="482"/>
        <end position="491"/>
    </location>
</feature>
<dbReference type="EMBL" id="JADAQX010000384">
    <property type="protein sequence ID" value="KAF8820449.1"/>
    <property type="molecule type" value="Genomic_DNA"/>
</dbReference>
<comment type="caution">
    <text evidence="2">The sequence shown here is derived from an EMBL/GenBank/DDBJ whole genome shotgun (WGS) entry which is preliminary data.</text>
</comment>
<feature type="non-terminal residue" evidence="2">
    <location>
        <position position="1"/>
    </location>
</feature>
<proteinExistence type="predicted"/>
<protein>
    <submittedName>
        <fullName evidence="2">Uncharacterized protein</fullName>
    </submittedName>
</protein>
<feature type="region of interest" description="Disordered" evidence="1">
    <location>
        <begin position="477"/>
        <end position="525"/>
    </location>
</feature>
<organism evidence="2 3">
    <name type="scientific">Cardiosporidium cionae</name>
    <dbReference type="NCBI Taxonomy" id="476202"/>
    <lineage>
        <taxon>Eukaryota</taxon>
        <taxon>Sar</taxon>
        <taxon>Alveolata</taxon>
        <taxon>Apicomplexa</taxon>
        <taxon>Aconoidasida</taxon>
        <taxon>Nephromycida</taxon>
        <taxon>Cardiosporidium</taxon>
    </lineage>
</organism>
<evidence type="ECO:0000256" key="1">
    <source>
        <dbReference type="SAM" id="MobiDB-lite"/>
    </source>
</evidence>
<evidence type="ECO:0000313" key="2">
    <source>
        <dbReference type="EMBL" id="KAF8820449.1"/>
    </source>
</evidence>
<name>A0ABQ7J8X6_9APIC</name>
<feature type="non-terminal residue" evidence="2">
    <location>
        <position position="984"/>
    </location>
</feature>
<keyword evidence="3" id="KW-1185">Reference proteome</keyword>